<evidence type="ECO:0000313" key="2">
    <source>
        <dbReference type="Proteomes" id="UP001596391"/>
    </source>
</evidence>
<dbReference type="EMBL" id="JBHSWI010000001">
    <property type="protein sequence ID" value="MFC6645327.1"/>
    <property type="molecule type" value="Genomic_DNA"/>
</dbReference>
<protein>
    <submittedName>
        <fullName evidence="1">Uncharacterized protein</fullName>
    </submittedName>
</protein>
<dbReference type="Proteomes" id="UP001596391">
    <property type="component" value="Unassembled WGS sequence"/>
</dbReference>
<reference evidence="2" key="1">
    <citation type="journal article" date="2019" name="Int. J. Syst. Evol. Microbiol.">
        <title>The Global Catalogue of Microorganisms (GCM) 10K type strain sequencing project: providing services to taxonomists for standard genome sequencing and annotation.</title>
        <authorList>
            <consortium name="The Broad Institute Genomics Platform"/>
            <consortium name="The Broad Institute Genome Sequencing Center for Infectious Disease"/>
            <person name="Wu L."/>
            <person name="Ma J."/>
        </authorList>
    </citation>
    <scope>NUCLEOTIDE SEQUENCE [LARGE SCALE GENOMIC DNA]</scope>
    <source>
        <strain evidence="2">CGMCC 1.16026</strain>
    </source>
</reference>
<keyword evidence="2" id="KW-1185">Reference proteome</keyword>
<organism evidence="1 2">
    <name type="scientific">Granulicella cerasi</name>
    <dbReference type="NCBI Taxonomy" id="741063"/>
    <lineage>
        <taxon>Bacteria</taxon>
        <taxon>Pseudomonadati</taxon>
        <taxon>Acidobacteriota</taxon>
        <taxon>Terriglobia</taxon>
        <taxon>Terriglobales</taxon>
        <taxon>Acidobacteriaceae</taxon>
        <taxon>Granulicella</taxon>
    </lineage>
</organism>
<accession>A0ABW1Z787</accession>
<sequence>MAIVASPTAQDTAIANFKAWNVTSVYGSYSSQMDTDPASVRAWNAKLAANGIRSYFLISSATFFLPDQWTNAQAWITKYVINFNAASSAAQSFTGVAFDVEPQSFTGNTTWPSWGAATRAQRRVYATYLVNMLTSARALLKSNGAGSLPIESYLSHSYISLTSTIQWTDGSDRDAWFASLAAVCDTISVDQYGTNSISSIVSGFQANNALLSNKARVALSTDGTDWASTSAFFTGAAAVEAQTGTFVDIEDYDTTAK</sequence>
<name>A0ABW1Z787_9BACT</name>
<dbReference type="RefSeq" id="WP_263371707.1">
    <property type="nucleotide sequence ID" value="NZ_JAGSYD010000003.1"/>
</dbReference>
<gene>
    <name evidence="1" type="ORF">ACFQBQ_06945</name>
</gene>
<proteinExistence type="predicted"/>
<comment type="caution">
    <text evidence="1">The sequence shown here is derived from an EMBL/GenBank/DDBJ whole genome shotgun (WGS) entry which is preliminary data.</text>
</comment>
<evidence type="ECO:0000313" key="1">
    <source>
        <dbReference type="EMBL" id="MFC6645327.1"/>
    </source>
</evidence>